<dbReference type="GO" id="GO:0004306">
    <property type="term" value="F:ethanolamine-phosphate cytidylyltransferase activity"/>
    <property type="evidence" value="ECO:0007669"/>
    <property type="project" value="UniProtKB-EC"/>
</dbReference>
<gene>
    <name evidence="13" type="ORF">WICANDRAFT_84757</name>
</gene>
<evidence type="ECO:0000256" key="5">
    <source>
        <dbReference type="ARBA" id="ARBA00022695"/>
    </source>
</evidence>
<evidence type="ECO:0000256" key="4">
    <source>
        <dbReference type="ARBA" id="ARBA00022679"/>
    </source>
</evidence>
<evidence type="ECO:0000313" key="14">
    <source>
        <dbReference type="Proteomes" id="UP000094112"/>
    </source>
</evidence>
<dbReference type="AlphaFoldDB" id="A0A1E3P1I7"/>
<dbReference type="InterPro" id="IPR004821">
    <property type="entry name" value="Cyt_trans-like"/>
</dbReference>
<name>A0A1E3P1I7_WICAA</name>
<organism evidence="13 14">
    <name type="scientific">Wickerhamomyces anomalus (strain ATCC 58044 / CBS 1984 / NCYC 433 / NRRL Y-366-8)</name>
    <name type="common">Yeast</name>
    <name type="synonym">Hansenula anomala</name>
    <dbReference type="NCBI Taxonomy" id="683960"/>
    <lineage>
        <taxon>Eukaryota</taxon>
        <taxon>Fungi</taxon>
        <taxon>Dikarya</taxon>
        <taxon>Ascomycota</taxon>
        <taxon>Saccharomycotina</taxon>
        <taxon>Saccharomycetes</taxon>
        <taxon>Phaffomycetales</taxon>
        <taxon>Wickerhamomycetaceae</taxon>
        <taxon>Wickerhamomyces</taxon>
    </lineage>
</organism>
<comment type="pathway">
    <text evidence="9">Phospholipid metabolism; phosphatidylethanolamine biosynthesis; phosphatidylethanolamine from ethanolamine: step 2/3.</text>
</comment>
<protein>
    <recommendedName>
        <fullName evidence="10">ethanolamine-phosphate cytidylyltransferase</fullName>
        <ecNumber evidence="10">2.7.7.14</ecNumber>
    </recommendedName>
    <alternativeName>
        <fullName evidence="11">CTP:phosphoethanolamine cytidylyltransferase</fullName>
    </alternativeName>
</protein>
<dbReference type="SUPFAM" id="SSF52374">
    <property type="entry name" value="Nucleotidylyl transferase"/>
    <property type="match status" value="2"/>
</dbReference>
<evidence type="ECO:0000256" key="10">
    <source>
        <dbReference type="ARBA" id="ARBA00024221"/>
    </source>
</evidence>
<dbReference type="UniPathway" id="UPA00558">
    <property type="reaction ID" value="UER00742"/>
</dbReference>
<evidence type="ECO:0000313" key="13">
    <source>
        <dbReference type="EMBL" id="ODQ59110.1"/>
    </source>
</evidence>
<dbReference type="Pfam" id="PF01467">
    <property type="entry name" value="CTP_transf_like"/>
    <property type="match status" value="1"/>
</dbReference>
<dbReference type="PANTHER" id="PTHR45780:SF2">
    <property type="entry name" value="ETHANOLAMINE-PHOSPHATE CYTIDYLYLTRANSFERASE"/>
    <property type="match status" value="1"/>
</dbReference>
<dbReference type="EC" id="2.7.7.14" evidence="10"/>
<evidence type="ECO:0000256" key="6">
    <source>
        <dbReference type="ARBA" id="ARBA00023098"/>
    </source>
</evidence>
<dbReference type="GO" id="GO:0005737">
    <property type="term" value="C:cytoplasm"/>
    <property type="evidence" value="ECO:0007669"/>
    <property type="project" value="TreeGrafter"/>
</dbReference>
<evidence type="ECO:0000256" key="8">
    <source>
        <dbReference type="ARBA" id="ARBA00023264"/>
    </source>
</evidence>
<sequence>MTMTELKEDRIWIDGCFDFFHHGHANAILQAKQLGSELYIGIHTDEEIKLNKGPTVMNLKERQYTIDANKWSTKTIINAPYVTQPSWMDEYQCKYVVHGDDITTDSDGNDCYGIVRDQGRLKLVKRTEGVSTTDLINRLLVPTTKHYIKDVGGMIDENKVLIKNFASGVDGKELYDGVWFVDNDEVKELYYKEMGPVVYVEGSFDLFNPYHISVLEELKLKGLEILVGVYRDGVEQTSMDLLQRSLCVLQCKYVDAVVIGRFNVSEGFVNEFDELNQNGISKRIQDHYELYVERQRKKGVKHELEQELEKNSNR</sequence>
<dbReference type="STRING" id="683960.A0A1E3P1I7"/>
<dbReference type="GeneID" id="30203019"/>
<dbReference type="NCBIfam" id="TIGR00125">
    <property type="entry name" value="cyt_tran_rel"/>
    <property type="match status" value="1"/>
</dbReference>
<keyword evidence="8" id="KW-1208">Phospholipid metabolism</keyword>
<evidence type="ECO:0000256" key="11">
    <source>
        <dbReference type="ARBA" id="ARBA00031473"/>
    </source>
</evidence>
<evidence type="ECO:0000256" key="1">
    <source>
        <dbReference type="ARBA" id="ARBA00005189"/>
    </source>
</evidence>
<dbReference type="OrthoDB" id="40021at2759"/>
<dbReference type="PANTHER" id="PTHR45780">
    <property type="entry name" value="ETHANOLAMINE-PHOSPHATE CYTIDYLYLTRANSFERASE"/>
    <property type="match status" value="1"/>
</dbReference>
<accession>A0A1E3P1I7</accession>
<feature type="domain" description="Cytidyltransferase-like" evidence="12">
    <location>
        <begin position="13"/>
        <end position="138"/>
    </location>
</feature>
<dbReference type="InterPro" id="IPR044608">
    <property type="entry name" value="Ect1/PCYT2"/>
</dbReference>
<dbReference type="CDD" id="cd02174">
    <property type="entry name" value="CCT"/>
    <property type="match status" value="1"/>
</dbReference>
<dbReference type="Gene3D" id="3.40.50.620">
    <property type="entry name" value="HUPs"/>
    <property type="match status" value="2"/>
</dbReference>
<dbReference type="Proteomes" id="UP000094112">
    <property type="component" value="Unassembled WGS sequence"/>
</dbReference>
<reference evidence="13 14" key="1">
    <citation type="journal article" date="2016" name="Proc. Natl. Acad. Sci. U.S.A.">
        <title>Comparative genomics of biotechnologically important yeasts.</title>
        <authorList>
            <person name="Riley R."/>
            <person name="Haridas S."/>
            <person name="Wolfe K.H."/>
            <person name="Lopes M.R."/>
            <person name="Hittinger C.T."/>
            <person name="Goeker M."/>
            <person name="Salamov A.A."/>
            <person name="Wisecaver J.H."/>
            <person name="Long T.M."/>
            <person name="Calvey C.H."/>
            <person name="Aerts A.L."/>
            <person name="Barry K.W."/>
            <person name="Choi C."/>
            <person name="Clum A."/>
            <person name="Coughlan A.Y."/>
            <person name="Deshpande S."/>
            <person name="Douglass A.P."/>
            <person name="Hanson S.J."/>
            <person name="Klenk H.-P."/>
            <person name="LaButti K.M."/>
            <person name="Lapidus A."/>
            <person name="Lindquist E.A."/>
            <person name="Lipzen A.M."/>
            <person name="Meier-Kolthoff J.P."/>
            <person name="Ohm R.A."/>
            <person name="Otillar R.P."/>
            <person name="Pangilinan J.L."/>
            <person name="Peng Y."/>
            <person name="Rokas A."/>
            <person name="Rosa C.A."/>
            <person name="Scheuner C."/>
            <person name="Sibirny A.A."/>
            <person name="Slot J.C."/>
            <person name="Stielow J.B."/>
            <person name="Sun H."/>
            <person name="Kurtzman C.P."/>
            <person name="Blackwell M."/>
            <person name="Grigoriev I.V."/>
            <person name="Jeffries T.W."/>
        </authorList>
    </citation>
    <scope>NUCLEOTIDE SEQUENCE [LARGE SCALE GENOMIC DNA]</scope>
    <source>
        <strain evidence="14">ATCC 58044 / CBS 1984 / NCYC 433 / NRRL Y-366-8</strain>
    </source>
</reference>
<dbReference type="RefSeq" id="XP_019038317.1">
    <property type="nucleotide sequence ID" value="XM_019185773.1"/>
</dbReference>
<dbReference type="InterPro" id="IPR014729">
    <property type="entry name" value="Rossmann-like_a/b/a_fold"/>
</dbReference>
<evidence type="ECO:0000256" key="3">
    <source>
        <dbReference type="ARBA" id="ARBA00022516"/>
    </source>
</evidence>
<dbReference type="InterPro" id="IPR041723">
    <property type="entry name" value="CCT"/>
</dbReference>
<evidence type="ECO:0000256" key="9">
    <source>
        <dbReference type="ARBA" id="ARBA00024191"/>
    </source>
</evidence>
<keyword evidence="6" id="KW-0443">Lipid metabolism</keyword>
<keyword evidence="3" id="KW-0444">Lipid biosynthesis</keyword>
<evidence type="ECO:0000256" key="2">
    <source>
        <dbReference type="ARBA" id="ARBA00010101"/>
    </source>
</evidence>
<keyword evidence="7" id="KW-0594">Phospholipid biosynthesis</keyword>
<comment type="pathway">
    <text evidence="1">Lipid metabolism.</text>
</comment>
<keyword evidence="4" id="KW-0808">Transferase</keyword>
<dbReference type="EMBL" id="KV454211">
    <property type="protein sequence ID" value="ODQ59110.1"/>
    <property type="molecule type" value="Genomic_DNA"/>
</dbReference>
<proteinExistence type="inferred from homology"/>
<evidence type="ECO:0000256" key="7">
    <source>
        <dbReference type="ARBA" id="ARBA00023209"/>
    </source>
</evidence>
<dbReference type="GO" id="GO:0006646">
    <property type="term" value="P:phosphatidylethanolamine biosynthetic process"/>
    <property type="evidence" value="ECO:0007669"/>
    <property type="project" value="UniProtKB-UniPathway"/>
</dbReference>
<comment type="similarity">
    <text evidence="2">Belongs to the cytidylyltransferase family.</text>
</comment>
<keyword evidence="5" id="KW-0548">Nucleotidyltransferase</keyword>
<evidence type="ECO:0000259" key="12">
    <source>
        <dbReference type="Pfam" id="PF01467"/>
    </source>
</evidence>
<keyword evidence="14" id="KW-1185">Reference proteome</keyword>